<dbReference type="Proteomes" id="UP000606172">
    <property type="component" value="Unassembled WGS sequence"/>
</dbReference>
<sequence>MDYGNCRAARSGALTALAAGFPTLRLAVPAEELRLRDAMNIHGIHALPVTWDAGF</sequence>
<dbReference type="InterPro" id="IPR036396">
    <property type="entry name" value="Cyt_P450_sf"/>
</dbReference>
<reference evidence="1" key="1">
    <citation type="submission" date="2021-01" db="EMBL/GenBank/DDBJ databases">
        <title>Whole genome shotgun sequence of Sinosporangium siamense NBRC 109515.</title>
        <authorList>
            <person name="Komaki H."/>
            <person name="Tamura T."/>
        </authorList>
    </citation>
    <scope>NUCLEOTIDE SEQUENCE</scope>
    <source>
        <strain evidence="1">NBRC 109515</strain>
    </source>
</reference>
<dbReference type="GO" id="GO:0004497">
    <property type="term" value="F:monooxygenase activity"/>
    <property type="evidence" value="ECO:0007669"/>
    <property type="project" value="InterPro"/>
</dbReference>
<dbReference type="Gene3D" id="1.10.630.10">
    <property type="entry name" value="Cytochrome P450"/>
    <property type="match status" value="1"/>
</dbReference>
<dbReference type="RefSeq" id="WP_204032344.1">
    <property type="nucleotide sequence ID" value="NZ_BOOW01000053.1"/>
</dbReference>
<organism evidence="1 2">
    <name type="scientific">Sinosporangium siamense</name>
    <dbReference type="NCBI Taxonomy" id="1367973"/>
    <lineage>
        <taxon>Bacteria</taxon>
        <taxon>Bacillati</taxon>
        <taxon>Actinomycetota</taxon>
        <taxon>Actinomycetes</taxon>
        <taxon>Streptosporangiales</taxon>
        <taxon>Streptosporangiaceae</taxon>
        <taxon>Sinosporangium</taxon>
    </lineage>
</organism>
<dbReference type="GO" id="GO:0016705">
    <property type="term" value="F:oxidoreductase activity, acting on paired donors, with incorporation or reduction of molecular oxygen"/>
    <property type="evidence" value="ECO:0007669"/>
    <property type="project" value="InterPro"/>
</dbReference>
<comment type="caution">
    <text evidence="1">The sequence shown here is derived from an EMBL/GenBank/DDBJ whole genome shotgun (WGS) entry which is preliminary data.</text>
</comment>
<evidence type="ECO:0000313" key="1">
    <source>
        <dbReference type="EMBL" id="GII96956.1"/>
    </source>
</evidence>
<dbReference type="GO" id="GO:0005506">
    <property type="term" value="F:iron ion binding"/>
    <property type="evidence" value="ECO:0007669"/>
    <property type="project" value="InterPro"/>
</dbReference>
<dbReference type="EMBL" id="BOOW01000053">
    <property type="protein sequence ID" value="GII96956.1"/>
    <property type="molecule type" value="Genomic_DNA"/>
</dbReference>
<gene>
    <name evidence="1" type="ORF">Ssi02_71870</name>
</gene>
<dbReference type="GO" id="GO:0020037">
    <property type="term" value="F:heme binding"/>
    <property type="evidence" value="ECO:0007669"/>
    <property type="project" value="InterPro"/>
</dbReference>
<dbReference type="AlphaFoldDB" id="A0A919RR58"/>
<proteinExistence type="predicted"/>
<name>A0A919RR58_9ACTN</name>
<evidence type="ECO:0000313" key="2">
    <source>
        <dbReference type="Proteomes" id="UP000606172"/>
    </source>
</evidence>
<protein>
    <submittedName>
        <fullName evidence="1">Uncharacterized protein</fullName>
    </submittedName>
</protein>
<accession>A0A919RR58</accession>
<keyword evidence="2" id="KW-1185">Reference proteome</keyword>